<feature type="transmembrane region" description="Helical" evidence="2">
    <location>
        <begin position="542"/>
        <end position="563"/>
    </location>
</feature>
<gene>
    <name evidence="4" type="primary">LOC118264379</name>
</gene>
<keyword evidence="2" id="KW-0472">Membrane</keyword>
<proteinExistence type="predicted"/>
<name>A0A9R0E9D5_SPOFR</name>
<dbReference type="PANTHER" id="PTHR37686">
    <property type="entry name" value="LD36006P"/>
    <property type="match status" value="1"/>
</dbReference>
<accession>A0A9R0E9D5</accession>
<feature type="transmembrane region" description="Helical" evidence="2">
    <location>
        <begin position="643"/>
        <end position="676"/>
    </location>
</feature>
<evidence type="ECO:0000313" key="4">
    <source>
        <dbReference type="RefSeq" id="XP_050561108.1"/>
    </source>
</evidence>
<evidence type="ECO:0000313" key="3">
    <source>
        <dbReference type="Proteomes" id="UP000829999"/>
    </source>
</evidence>
<keyword evidence="2" id="KW-0812">Transmembrane</keyword>
<reference evidence="4" key="1">
    <citation type="submission" date="2025-08" db="UniProtKB">
        <authorList>
            <consortium name="RefSeq"/>
        </authorList>
    </citation>
    <scope>IDENTIFICATION</scope>
    <source>
        <tissue evidence="4">Whole larval tissue</tissue>
    </source>
</reference>
<keyword evidence="3" id="KW-1185">Reference proteome</keyword>
<feature type="transmembrane region" description="Helical" evidence="2">
    <location>
        <begin position="730"/>
        <end position="754"/>
    </location>
</feature>
<keyword evidence="2" id="KW-1133">Transmembrane helix</keyword>
<feature type="compositionally biased region" description="Basic and acidic residues" evidence="1">
    <location>
        <begin position="1055"/>
        <end position="1073"/>
    </location>
</feature>
<feature type="region of interest" description="Disordered" evidence="1">
    <location>
        <begin position="1055"/>
        <end position="1112"/>
    </location>
</feature>
<dbReference type="Proteomes" id="UP000829999">
    <property type="component" value="Chromosome 26"/>
</dbReference>
<protein>
    <submittedName>
        <fullName evidence="4">Uncharacterized protein LOC118264379</fullName>
    </submittedName>
</protein>
<sequence>MSGDGERASRPNSLVLEAPSPEREPLHFDVQLVGAPPEVEQLVNNIKQVAEDFLYHWKTFPIVLPPSRFTGPGNRPSDIIIAPPCDEIDAAALDAGIEPQPLTPKQLHSIREKGEFEVPSRHFPGQTHVWRVASWLQRGRARAREDFYRHVARALALIVVVARDRLLRDKPFSVIAGTKSFLQGLHRLLDFAIGMPSLEARDLDKKIREERSRYLVAELICKPEQQQDIAALAAWVTRAMRRAACEKSDGRSLPRGAPAVPCVYSTPQRTHVDLRLYRRDLLRRAAAPLQALLEREARGWFLHFRERRAAHLASQKMPMKDIEEEVSEAAMREYVSRVCTAVMASEALAALGPDVPALLAAQLRASAIVARAEEDVRRKLEAGLATAEARLRASHPILSRADAWRKEKLAAAAARLKDELRWASSEQAAAAMAAARLAQHRYFLLRDLAFLRERQPLLAAELRAAVGATRTFRWARRTWRPARWRVERHFRGRRERVPTVLCTRATSIVTPRSDPSQPVFLLARDTTACSSTRWPGWRLHNLAMRAFCWTWNVMFVLAVLIPWSSPISLRTLLCVKPFVPDYELSQVNGTLFPKRSSETQTMWSRLLNLWRYVSKERTRFDTEPDSGLLGAGPRRLAHRAWTYGVLGGGGSLLLLLALPVLVLATALAAALLALLAPLWVPPLALAVHVANALVYDIDCPDPERLNRWAGVLQAAAWRCGACGALQAGAALLAAAACVPGAALALLAAAAAAALRGAWEAAAWRGLLARGARVPLHDSAYCRRVAGPGLSAPPPYQASPGQALAAVCARAELDVLAERVADLERAIERPLRDYEHFVHACFGPFSVQIAKTGAYRQLEKECAALAATLHEAAAARRRDLATGLSDAARARVRLTAHDLRCALAASAQELARMYGARGDDWWAARGLDRDDWHALAANTLVEAFDSEVVVALEAGAARLQLERGEAERAWGARCGGAGAAAPPDVVGAWRDWCGAWLPRVRAPVLEVSAFSPRATPHPPLPPPAAVALVLHNRESDNPVPLDSELCAEILRSLEDAPDCDDKRGNDTEEVERYRGGGSSSCSSSGSPSPAPPSPLPRGGDSSLTLYTTGWAIH</sequence>
<dbReference type="Pfam" id="PF25228">
    <property type="entry name" value="Lips"/>
    <property type="match status" value="1"/>
</dbReference>
<dbReference type="GeneID" id="118264379"/>
<organism evidence="3 4">
    <name type="scientific">Spodoptera frugiperda</name>
    <name type="common">Fall armyworm</name>
    <dbReference type="NCBI Taxonomy" id="7108"/>
    <lineage>
        <taxon>Eukaryota</taxon>
        <taxon>Metazoa</taxon>
        <taxon>Ecdysozoa</taxon>
        <taxon>Arthropoda</taxon>
        <taxon>Hexapoda</taxon>
        <taxon>Insecta</taxon>
        <taxon>Pterygota</taxon>
        <taxon>Neoptera</taxon>
        <taxon>Endopterygota</taxon>
        <taxon>Lepidoptera</taxon>
        <taxon>Glossata</taxon>
        <taxon>Ditrysia</taxon>
        <taxon>Noctuoidea</taxon>
        <taxon>Noctuidae</taxon>
        <taxon>Amphipyrinae</taxon>
        <taxon>Spodoptera</taxon>
    </lineage>
</organism>
<dbReference type="OrthoDB" id="10003277at2759"/>
<dbReference type="RefSeq" id="XP_050561108.1">
    <property type="nucleotide sequence ID" value="XM_050705151.1"/>
</dbReference>
<dbReference type="PANTHER" id="PTHR37686:SF1">
    <property type="entry name" value="LD36006P"/>
    <property type="match status" value="1"/>
</dbReference>
<feature type="region of interest" description="Disordered" evidence="1">
    <location>
        <begin position="1"/>
        <end position="21"/>
    </location>
</feature>
<dbReference type="InterPro" id="IPR057435">
    <property type="entry name" value="Lips"/>
</dbReference>
<dbReference type="AlphaFoldDB" id="A0A9R0E9D5"/>
<evidence type="ECO:0000256" key="2">
    <source>
        <dbReference type="SAM" id="Phobius"/>
    </source>
</evidence>
<evidence type="ECO:0000256" key="1">
    <source>
        <dbReference type="SAM" id="MobiDB-lite"/>
    </source>
</evidence>